<sequence>MSNPNLVNDRNRGAPASESRIDSIKRRLSTFHRRMGIDERQLDTVGPRNRSKANSQQTKSRESWYSNEGAPPVDRSLVYNNRKNRSNVIVSEYENNGYDQEITIRRGDEGNQDGYNPDLTGWAGKVNETMANMDALRQSFGDLQVEFGVHLRDLSMVQENKKRLAIFEQQCNEKEDQIQRQLATISTLTKISQDQEKKIAEERNRIVEERKELDREKLEREMSTEATIERERKNIQQEFEKTMALHSQNHENHRKQLEVDVKRQKEEGNRRMTALEAENKQLSRTLQEQSQRLHSQDSKLKRSVQRSDALQQYMNSYKKELEVKEKEIGMMKSAFTYRFRTLDDLKIQFAKIGTFIEEISIKYFTDPIEKDPGSAHEELVAADSFFANVPIDESEVSYNLRIVHVQRVISETLCEYIWKPFRTEYTLAHEELASFLVQMMSALDSSNLAGQPANMWTALTIRALDLLSEGSQQKSSSNSTSTSRAKNVISKVYNVLSPLLNPSKNRSFAEDLGTLADLAIDVWQTAQTGDYRVRIIPRLDPTKYQEWRSQAFDPETIQGGRNIEANEIFLLFPKVEAIALSGKFDRYANSPRSSPKELDRMACAGVQVMQEEINSYIEIAKREARMKRYAGMNSNRRTSTAGSAPSLSQSSKQYEQVTPAS</sequence>
<accession>A0A3E2HHL3</accession>
<name>A0A3E2HHL3_SCYLI</name>
<feature type="region of interest" description="Disordered" evidence="1">
    <location>
        <begin position="247"/>
        <end position="305"/>
    </location>
</feature>
<dbReference type="AlphaFoldDB" id="A0A3E2HHL3"/>
<gene>
    <name evidence="2" type="ORF">B7463_g3419</name>
</gene>
<evidence type="ECO:0000313" key="3">
    <source>
        <dbReference type="Proteomes" id="UP000258309"/>
    </source>
</evidence>
<dbReference type="STRING" id="5539.A0A3E2HHL3"/>
<dbReference type="OMA" id="PEDHINI"/>
<reference evidence="2 3" key="1">
    <citation type="submission" date="2018-05" db="EMBL/GenBank/DDBJ databases">
        <title>Draft genome sequence of Scytalidium lignicola DSM 105466, a ubiquitous saprotrophic fungus.</title>
        <authorList>
            <person name="Buettner E."/>
            <person name="Gebauer A.M."/>
            <person name="Hofrichter M."/>
            <person name="Liers C."/>
            <person name="Kellner H."/>
        </authorList>
    </citation>
    <scope>NUCLEOTIDE SEQUENCE [LARGE SCALE GENOMIC DNA]</scope>
    <source>
        <strain evidence="2 3">DSM 105466</strain>
    </source>
</reference>
<feature type="compositionally biased region" description="Polar residues" evidence="1">
    <location>
        <begin position="52"/>
        <end position="66"/>
    </location>
</feature>
<evidence type="ECO:0000313" key="2">
    <source>
        <dbReference type="EMBL" id="RFU32910.1"/>
    </source>
</evidence>
<protein>
    <submittedName>
        <fullName evidence="2">Uncharacterized protein</fullName>
    </submittedName>
</protein>
<feature type="non-terminal residue" evidence="2">
    <location>
        <position position="1"/>
    </location>
</feature>
<organism evidence="2 3">
    <name type="scientific">Scytalidium lignicola</name>
    <name type="common">Hyphomycete</name>
    <dbReference type="NCBI Taxonomy" id="5539"/>
    <lineage>
        <taxon>Eukaryota</taxon>
        <taxon>Fungi</taxon>
        <taxon>Dikarya</taxon>
        <taxon>Ascomycota</taxon>
        <taxon>Pezizomycotina</taxon>
        <taxon>Leotiomycetes</taxon>
        <taxon>Leotiomycetes incertae sedis</taxon>
        <taxon>Scytalidium</taxon>
    </lineage>
</organism>
<feature type="region of interest" description="Disordered" evidence="1">
    <location>
        <begin position="630"/>
        <end position="661"/>
    </location>
</feature>
<feature type="compositionally biased region" description="Polar residues" evidence="1">
    <location>
        <begin position="280"/>
        <end position="293"/>
    </location>
</feature>
<feature type="compositionally biased region" description="Basic and acidic residues" evidence="1">
    <location>
        <begin position="247"/>
        <end position="270"/>
    </location>
</feature>
<proteinExistence type="predicted"/>
<feature type="region of interest" description="Disordered" evidence="1">
    <location>
        <begin position="1"/>
        <end position="77"/>
    </location>
</feature>
<dbReference type="OrthoDB" id="5380572at2759"/>
<evidence type="ECO:0000256" key="1">
    <source>
        <dbReference type="SAM" id="MobiDB-lite"/>
    </source>
</evidence>
<feature type="non-terminal residue" evidence="2">
    <location>
        <position position="661"/>
    </location>
</feature>
<comment type="caution">
    <text evidence="2">The sequence shown here is derived from an EMBL/GenBank/DDBJ whole genome shotgun (WGS) entry which is preliminary data.</text>
</comment>
<dbReference type="EMBL" id="NCSJ02000045">
    <property type="protein sequence ID" value="RFU32910.1"/>
    <property type="molecule type" value="Genomic_DNA"/>
</dbReference>
<feature type="compositionally biased region" description="Polar residues" evidence="1">
    <location>
        <begin position="632"/>
        <end position="661"/>
    </location>
</feature>
<dbReference type="Proteomes" id="UP000258309">
    <property type="component" value="Unassembled WGS sequence"/>
</dbReference>
<keyword evidence="3" id="KW-1185">Reference proteome</keyword>